<name>A0A4T2BMU8_9MICO</name>
<accession>A0A4T2BMU8</accession>
<keyword evidence="1" id="KW-1133">Transmembrane helix</keyword>
<keyword evidence="3" id="KW-1185">Reference proteome</keyword>
<organism evidence="2 3">
    <name type="scientific">Subtercola vilae</name>
    <dbReference type="NCBI Taxonomy" id="2056433"/>
    <lineage>
        <taxon>Bacteria</taxon>
        <taxon>Bacillati</taxon>
        <taxon>Actinomycetota</taxon>
        <taxon>Actinomycetes</taxon>
        <taxon>Micrococcales</taxon>
        <taxon>Microbacteriaceae</taxon>
        <taxon>Subtercola</taxon>
    </lineage>
</organism>
<protein>
    <submittedName>
        <fullName evidence="2">Uncharacterized protein</fullName>
    </submittedName>
</protein>
<keyword evidence="1" id="KW-0472">Membrane</keyword>
<dbReference type="RefSeq" id="WP_136643286.1">
    <property type="nucleotide sequence ID" value="NZ_QYRT01000041.1"/>
</dbReference>
<feature type="transmembrane region" description="Helical" evidence="1">
    <location>
        <begin position="46"/>
        <end position="69"/>
    </location>
</feature>
<evidence type="ECO:0000313" key="3">
    <source>
        <dbReference type="Proteomes" id="UP000306192"/>
    </source>
</evidence>
<reference evidence="2 3" key="1">
    <citation type="journal article" date="2019" name="Microorganisms">
        <title>Systematic Affiliation and Genome Analysis of Subtercola vilae DB165(T) with Particular Emphasis on Cold Adaptation of an Isolate from a High-Altitude Cold Volcano Lake.</title>
        <authorList>
            <person name="Villalobos A.S."/>
            <person name="Wiese J."/>
            <person name="Imhoff J.F."/>
            <person name="Dorador C."/>
            <person name="Keller A."/>
            <person name="Hentschel U."/>
        </authorList>
    </citation>
    <scope>NUCLEOTIDE SEQUENCE [LARGE SCALE GENOMIC DNA]</scope>
    <source>
        <strain evidence="2 3">DB165</strain>
    </source>
</reference>
<keyword evidence="1" id="KW-0812">Transmembrane</keyword>
<dbReference type="Proteomes" id="UP000306192">
    <property type="component" value="Unassembled WGS sequence"/>
</dbReference>
<dbReference type="EMBL" id="QYRT01000041">
    <property type="protein sequence ID" value="TIH32249.1"/>
    <property type="molecule type" value="Genomic_DNA"/>
</dbReference>
<feature type="transmembrane region" description="Helical" evidence="1">
    <location>
        <begin position="7"/>
        <end position="26"/>
    </location>
</feature>
<sequence length="79" mass="7851">MGIKLCFWGAAAGAVLLVLAVLYIIASNRLGLVAPGATDLGSGIAAVAFIVGLVCALMGVSIGGILLALREVANRNNVS</sequence>
<comment type="caution">
    <text evidence="2">The sequence shown here is derived from an EMBL/GenBank/DDBJ whole genome shotgun (WGS) entry which is preliminary data.</text>
</comment>
<evidence type="ECO:0000313" key="2">
    <source>
        <dbReference type="EMBL" id="TIH32249.1"/>
    </source>
</evidence>
<gene>
    <name evidence="2" type="ORF">D4765_15830</name>
</gene>
<proteinExistence type="predicted"/>
<evidence type="ECO:0000256" key="1">
    <source>
        <dbReference type="SAM" id="Phobius"/>
    </source>
</evidence>
<dbReference type="AlphaFoldDB" id="A0A4T2BMU8"/>